<accession>A0A080WNV3</accession>
<protein>
    <submittedName>
        <fullName evidence="1">Uncharacterized protein</fullName>
    </submittedName>
</protein>
<name>A0A080WNV3_TRIRC</name>
<dbReference type="HOGENOM" id="CLU_2211845_0_0_1"/>
<dbReference type="EMBL" id="GG700655">
    <property type="protein sequence ID" value="KFL62537.1"/>
    <property type="molecule type" value="Genomic_DNA"/>
</dbReference>
<dbReference type="RefSeq" id="XP_047607099.1">
    <property type="nucleotide sequence ID" value="XM_047751442.1"/>
</dbReference>
<dbReference type="Proteomes" id="UP000008864">
    <property type="component" value="Unassembled WGS sequence"/>
</dbReference>
<dbReference type="InParanoid" id="A0A080WNV3"/>
<keyword evidence="2" id="KW-1185">Reference proteome</keyword>
<dbReference type="AlphaFoldDB" id="A0A080WNV3"/>
<evidence type="ECO:0000313" key="1">
    <source>
        <dbReference type="EMBL" id="KFL62537.1"/>
    </source>
</evidence>
<reference evidence="2" key="1">
    <citation type="journal article" date="2012" name="MBio">
        <title>Comparative genome analysis of Trichophyton rubrum and related dermatophytes reveals candidate genes involved in infection.</title>
        <authorList>
            <person name="Martinez D.A."/>
            <person name="Oliver B.G."/>
            <person name="Graeser Y."/>
            <person name="Goldberg J.M."/>
            <person name="Li W."/>
            <person name="Martinez-Rossi N.M."/>
            <person name="Monod M."/>
            <person name="Shelest E."/>
            <person name="Barton R.C."/>
            <person name="Birch E."/>
            <person name="Brakhage A.A."/>
            <person name="Chen Z."/>
            <person name="Gurr S.J."/>
            <person name="Heiman D."/>
            <person name="Heitman J."/>
            <person name="Kosti I."/>
            <person name="Rossi A."/>
            <person name="Saif S."/>
            <person name="Samalova M."/>
            <person name="Saunders C.W."/>
            <person name="Shea T."/>
            <person name="Summerbell R.C."/>
            <person name="Xu J."/>
            <person name="Young S."/>
            <person name="Zeng Q."/>
            <person name="Birren B.W."/>
            <person name="Cuomo C.A."/>
            <person name="White T.C."/>
        </authorList>
    </citation>
    <scope>NUCLEOTIDE SEQUENCE [LARGE SCALE GENOMIC DNA]</scope>
    <source>
        <strain evidence="2">ATCC MYA-4607 / CBS 118892</strain>
    </source>
</reference>
<sequence>MIWTSSSVALRISASVASRLGGIVFIEDWIDGEVKKASRSRSWCEDGKFDKVDGRILLGSFHLWSYSVSWQINQGQGRRTVGFECFGSQYLQSEECLLCFAGYSRYR</sequence>
<gene>
    <name evidence="1" type="ORF">TERG_12492</name>
</gene>
<evidence type="ECO:0000313" key="2">
    <source>
        <dbReference type="Proteomes" id="UP000008864"/>
    </source>
</evidence>
<dbReference type="GeneID" id="71777671"/>
<organism evidence="1 2">
    <name type="scientific">Trichophyton rubrum (strain ATCC MYA-4607 / CBS 118892)</name>
    <name type="common">Athlete's foot fungus</name>
    <dbReference type="NCBI Taxonomy" id="559305"/>
    <lineage>
        <taxon>Eukaryota</taxon>
        <taxon>Fungi</taxon>
        <taxon>Dikarya</taxon>
        <taxon>Ascomycota</taxon>
        <taxon>Pezizomycotina</taxon>
        <taxon>Eurotiomycetes</taxon>
        <taxon>Eurotiomycetidae</taxon>
        <taxon>Onygenales</taxon>
        <taxon>Arthrodermataceae</taxon>
        <taxon>Trichophyton</taxon>
    </lineage>
</organism>
<proteinExistence type="predicted"/>
<dbReference type="VEuPathDB" id="FungiDB:TERG_12492"/>